<gene>
    <name evidence="5" type="ORF">WKW80_35625</name>
</gene>
<dbReference type="RefSeq" id="WP_340368282.1">
    <property type="nucleotide sequence ID" value="NZ_JBBKZV010000059.1"/>
</dbReference>
<sequence length="353" mass="38360">MKTKTSFVSSHFSAPPMTGRRDILKQLASVAATALVPGAVMAQAAGKFNLKIAISLPDSHPTPVALKAACAEILKESGGRLTIEVYSNGQLGSDTDTLSQVRSGAIDFICTAGQIYANLIPAAGLSSMPFAFSDYPTVWKAMDGDLGNYIRGTFDKANLVPVGKFYDHGFRQITNSSKPITSPKDLVGMKIRVPATAFQTSLFKGLEASPTTVPIGELYTALQTKVVDGQENALPTIDSAKLYEVQKFLTYTSHTWEYFALIGNKRNWAALPEDLRTLATRVFDANALKQRAAHDALTGTLETKLKGAGMQFNKVEGKPFRDTLVRTGFYTDWQKKFGPEGWTILEKYSGKLA</sequence>
<dbReference type="InterPro" id="IPR004682">
    <property type="entry name" value="TRAP_DctP"/>
</dbReference>
<dbReference type="Proteomes" id="UP001363010">
    <property type="component" value="Unassembled WGS sequence"/>
</dbReference>
<organism evidence="5 6">
    <name type="scientific">Variovorax humicola</name>
    <dbReference type="NCBI Taxonomy" id="1769758"/>
    <lineage>
        <taxon>Bacteria</taxon>
        <taxon>Pseudomonadati</taxon>
        <taxon>Pseudomonadota</taxon>
        <taxon>Betaproteobacteria</taxon>
        <taxon>Burkholderiales</taxon>
        <taxon>Comamonadaceae</taxon>
        <taxon>Variovorax</taxon>
    </lineage>
</organism>
<dbReference type="PANTHER" id="PTHR33376">
    <property type="match status" value="1"/>
</dbReference>
<evidence type="ECO:0000256" key="3">
    <source>
        <dbReference type="ARBA" id="ARBA00022448"/>
    </source>
</evidence>
<evidence type="ECO:0000313" key="5">
    <source>
        <dbReference type="EMBL" id="MEJ8827253.1"/>
    </source>
</evidence>
<comment type="similarity">
    <text evidence="2">Belongs to the bacterial solute-binding protein 7 family.</text>
</comment>
<evidence type="ECO:0000256" key="1">
    <source>
        <dbReference type="ARBA" id="ARBA00004196"/>
    </source>
</evidence>
<keyword evidence="4" id="KW-0732">Signal</keyword>
<dbReference type="PIRSF" id="PIRSF006470">
    <property type="entry name" value="DctB"/>
    <property type="match status" value="1"/>
</dbReference>
<evidence type="ECO:0000313" key="6">
    <source>
        <dbReference type="Proteomes" id="UP001363010"/>
    </source>
</evidence>
<dbReference type="NCBIfam" id="TIGR00787">
    <property type="entry name" value="dctP"/>
    <property type="match status" value="1"/>
</dbReference>
<comment type="caution">
    <text evidence="5">The sequence shown here is derived from an EMBL/GenBank/DDBJ whole genome shotgun (WGS) entry which is preliminary data.</text>
</comment>
<accession>A0ABU8WCK9</accession>
<dbReference type="Gene3D" id="3.40.190.170">
    <property type="entry name" value="Bacterial extracellular solute-binding protein, family 7"/>
    <property type="match status" value="1"/>
</dbReference>
<evidence type="ECO:0000256" key="4">
    <source>
        <dbReference type="ARBA" id="ARBA00022729"/>
    </source>
</evidence>
<dbReference type="CDD" id="cd13603">
    <property type="entry name" value="PBP2_TRAP_Siap_TeaA_like"/>
    <property type="match status" value="1"/>
</dbReference>
<dbReference type="NCBIfam" id="NF037995">
    <property type="entry name" value="TRAP_S1"/>
    <property type="match status" value="1"/>
</dbReference>
<dbReference type="InterPro" id="IPR038404">
    <property type="entry name" value="TRAP_DctP_sf"/>
</dbReference>
<reference evidence="5 6" key="1">
    <citation type="submission" date="2024-03" db="EMBL/GenBank/DDBJ databases">
        <title>Novel species of the genus Variovorax.</title>
        <authorList>
            <person name="Liu Q."/>
            <person name="Xin Y.-H."/>
        </authorList>
    </citation>
    <scope>NUCLEOTIDE SEQUENCE [LARGE SCALE GENOMIC DNA]</scope>
    <source>
        <strain evidence="5 6">KACC 18501</strain>
    </source>
</reference>
<evidence type="ECO:0000256" key="2">
    <source>
        <dbReference type="ARBA" id="ARBA00009023"/>
    </source>
</evidence>
<dbReference type="EMBL" id="JBBKZV010000059">
    <property type="protein sequence ID" value="MEJ8827253.1"/>
    <property type="molecule type" value="Genomic_DNA"/>
</dbReference>
<keyword evidence="3" id="KW-0813">Transport</keyword>
<dbReference type="PROSITE" id="PS51318">
    <property type="entry name" value="TAT"/>
    <property type="match status" value="1"/>
</dbReference>
<dbReference type="Pfam" id="PF03480">
    <property type="entry name" value="DctP"/>
    <property type="match status" value="1"/>
</dbReference>
<dbReference type="PANTHER" id="PTHR33376:SF4">
    <property type="entry name" value="SIALIC ACID-BINDING PERIPLASMIC PROTEIN SIAP"/>
    <property type="match status" value="1"/>
</dbReference>
<name>A0ABU8WCK9_9BURK</name>
<keyword evidence="6" id="KW-1185">Reference proteome</keyword>
<proteinExistence type="inferred from homology"/>
<dbReference type="InterPro" id="IPR018389">
    <property type="entry name" value="DctP_fam"/>
</dbReference>
<dbReference type="InterPro" id="IPR006311">
    <property type="entry name" value="TAT_signal"/>
</dbReference>
<dbReference type="SUPFAM" id="SSF53850">
    <property type="entry name" value="Periplasmic binding protein-like II"/>
    <property type="match status" value="1"/>
</dbReference>
<protein>
    <submittedName>
        <fullName evidence="5">TRAP transporter substrate-binding protein</fullName>
    </submittedName>
</protein>
<comment type="subcellular location">
    <subcellularLocation>
        <location evidence="1">Cell envelope</location>
    </subcellularLocation>
</comment>